<gene>
    <name evidence="5" type="ORF">LK996_12650</name>
</gene>
<proteinExistence type="predicted"/>
<evidence type="ECO:0000313" key="5">
    <source>
        <dbReference type="EMBL" id="MCC8363921.1"/>
    </source>
</evidence>
<keyword evidence="6" id="KW-1185">Reference proteome</keyword>
<feature type="chain" id="PRO_5047095546" evidence="3">
    <location>
        <begin position="23"/>
        <end position="233"/>
    </location>
</feature>
<organism evidence="5 6">
    <name type="scientific">Noviluteimonas lactosilytica</name>
    <dbReference type="NCBI Taxonomy" id="2888523"/>
    <lineage>
        <taxon>Bacteria</taxon>
        <taxon>Pseudomonadati</taxon>
        <taxon>Pseudomonadota</taxon>
        <taxon>Gammaproteobacteria</taxon>
        <taxon>Lysobacterales</taxon>
        <taxon>Lysobacteraceae</taxon>
        <taxon>Noviluteimonas</taxon>
    </lineage>
</organism>
<name>A0ABS8JJZ0_9GAMM</name>
<evidence type="ECO:0000256" key="1">
    <source>
        <dbReference type="ARBA" id="ARBA00004370"/>
    </source>
</evidence>
<dbReference type="RefSeq" id="WP_230527713.1">
    <property type="nucleotide sequence ID" value="NZ_JAJGAK010000003.1"/>
</dbReference>
<dbReference type="InterPro" id="IPR051407">
    <property type="entry name" value="Bact_OM_lipoprot/Surf_antigen"/>
</dbReference>
<comment type="caution">
    <text evidence="5">The sequence shown here is derived from an EMBL/GenBank/DDBJ whole genome shotgun (WGS) entry which is preliminary data.</text>
</comment>
<dbReference type="EMBL" id="JAJGAK010000003">
    <property type="protein sequence ID" value="MCC8363921.1"/>
    <property type="molecule type" value="Genomic_DNA"/>
</dbReference>
<comment type="subcellular location">
    <subcellularLocation>
        <location evidence="1">Membrane</location>
    </subcellularLocation>
</comment>
<keyword evidence="2" id="KW-0472">Membrane</keyword>
<evidence type="ECO:0000256" key="2">
    <source>
        <dbReference type="ARBA" id="ARBA00023136"/>
    </source>
</evidence>
<feature type="signal peptide" evidence="3">
    <location>
        <begin position="1"/>
        <end position="22"/>
    </location>
</feature>
<accession>A0ABS8JJZ0</accession>
<protein>
    <submittedName>
        <fullName evidence="5">Glycine zipper 2TM domain-containing protein</fullName>
    </submittedName>
</protein>
<dbReference type="Pfam" id="PF05433">
    <property type="entry name" value="Rick_17kDa_Anti"/>
    <property type="match status" value="1"/>
</dbReference>
<feature type="domain" description="Glycine zipper 2TM" evidence="4">
    <location>
        <begin position="116"/>
        <end position="155"/>
    </location>
</feature>
<dbReference type="PANTHER" id="PTHR35603">
    <property type="match status" value="1"/>
</dbReference>
<dbReference type="InterPro" id="IPR008816">
    <property type="entry name" value="Gly_zipper_2TM_dom"/>
</dbReference>
<evidence type="ECO:0000256" key="3">
    <source>
        <dbReference type="SAM" id="SignalP"/>
    </source>
</evidence>
<sequence length="233" mass="25091">MKRLSATMLALGLVAAAGTASAQTYGGYSNGGYNNNGGYTDTNAIYGYARVLRVDPVIDSRYRNNGYNNTYASNGQRCYESTGRYATNGYSNGAYPNDPYYPQQGNYGTNTGRNVATIVGGIAGAVLGSKVGGGTGTYAATAIGSMVGGLAGRQIYESSQRRRVENNTVTVCDDSYGNNNGYANNGYDNYNTSNDDRVVGYDVTYEYGGRQFHTRTNYHPGDRIRVRVDVRPE</sequence>
<evidence type="ECO:0000259" key="4">
    <source>
        <dbReference type="Pfam" id="PF05433"/>
    </source>
</evidence>
<keyword evidence="3" id="KW-0732">Signal</keyword>
<dbReference type="PANTHER" id="PTHR35603:SF2">
    <property type="entry name" value="OUTER MEMBRANE LIPOPROTEIN"/>
    <property type="match status" value="1"/>
</dbReference>
<evidence type="ECO:0000313" key="6">
    <source>
        <dbReference type="Proteomes" id="UP001165293"/>
    </source>
</evidence>
<dbReference type="Proteomes" id="UP001165293">
    <property type="component" value="Unassembled WGS sequence"/>
</dbReference>
<reference evidence="5" key="1">
    <citation type="submission" date="2021-10" db="EMBL/GenBank/DDBJ databases">
        <authorList>
            <person name="Lyu M."/>
            <person name="Wang X."/>
            <person name="Meng X."/>
            <person name="Xu K."/>
        </authorList>
    </citation>
    <scope>NUCLEOTIDE SEQUENCE</scope>
    <source>
        <strain evidence="5">A6</strain>
    </source>
</reference>